<accession>A0A420DIU6</accession>
<comment type="caution">
    <text evidence="1">The sequence shown here is derived from an EMBL/GenBank/DDBJ whole genome shotgun (WGS) entry which is preliminary data.</text>
</comment>
<dbReference type="STRING" id="1443111.Z949_1256"/>
<gene>
    <name evidence="1" type="ORF">C8N30_3243</name>
</gene>
<protein>
    <submittedName>
        <fullName evidence="1">Uncharacterized protein</fullName>
    </submittedName>
</protein>
<organism evidence="1 2">
    <name type="scientific">Sulfitobacter guttiformis</name>
    <dbReference type="NCBI Taxonomy" id="74349"/>
    <lineage>
        <taxon>Bacteria</taxon>
        <taxon>Pseudomonadati</taxon>
        <taxon>Pseudomonadota</taxon>
        <taxon>Alphaproteobacteria</taxon>
        <taxon>Rhodobacterales</taxon>
        <taxon>Roseobacteraceae</taxon>
        <taxon>Sulfitobacter</taxon>
    </lineage>
</organism>
<name>A0A420DIU6_9RHOB</name>
<sequence length="170" mass="18320">MLSGCGVGDRVTSVRQGLLFYVVNERMLMRGRVIGRTPAALNAVLAQNPQVSTLVFQEMQAAHDSDAVREMGYDIRTRGLATEVQSDSVLAGASVDLFIAGAARRMVAEAEIGVGGAASYARRLYLAQMLGSDAFYEFALRAAPAGGIHLLTQTEIERYGLLTEPIIRLE</sequence>
<dbReference type="EMBL" id="RAQK01000002">
    <property type="protein sequence ID" value="RKE94134.1"/>
    <property type="molecule type" value="Genomic_DNA"/>
</dbReference>
<keyword evidence="2" id="KW-1185">Reference proteome</keyword>
<reference evidence="1 2" key="1">
    <citation type="submission" date="2018-09" db="EMBL/GenBank/DDBJ databases">
        <title>Genomic Encyclopedia of Archaeal and Bacterial Type Strains, Phase II (KMG-II): from individual species to whole genera.</title>
        <authorList>
            <person name="Goeker M."/>
        </authorList>
    </citation>
    <scope>NUCLEOTIDE SEQUENCE [LARGE SCALE GENOMIC DNA]</scope>
    <source>
        <strain evidence="1 2">DSM 11458</strain>
    </source>
</reference>
<dbReference type="AlphaFoldDB" id="A0A420DIU6"/>
<dbReference type="Proteomes" id="UP000284407">
    <property type="component" value="Unassembled WGS sequence"/>
</dbReference>
<evidence type="ECO:0000313" key="2">
    <source>
        <dbReference type="Proteomes" id="UP000284407"/>
    </source>
</evidence>
<evidence type="ECO:0000313" key="1">
    <source>
        <dbReference type="EMBL" id="RKE94134.1"/>
    </source>
</evidence>
<proteinExistence type="predicted"/>